<evidence type="ECO:0000256" key="1">
    <source>
        <dbReference type="ARBA" id="ARBA00004496"/>
    </source>
</evidence>
<proteinExistence type="inferred from homology"/>
<dbReference type="Gene3D" id="3.30.930.10">
    <property type="entry name" value="Bira Bifunctional Protein, Domain 2"/>
    <property type="match status" value="1"/>
</dbReference>
<evidence type="ECO:0000259" key="10">
    <source>
        <dbReference type="Pfam" id="PF13393"/>
    </source>
</evidence>
<feature type="binding site" evidence="9">
    <location>
        <position position="272"/>
    </location>
    <ligand>
        <name>L-histidine</name>
        <dbReference type="ChEBI" id="CHEBI:57595"/>
    </ligand>
</feature>
<evidence type="ECO:0000256" key="8">
    <source>
        <dbReference type="HAMAP-Rule" id="MF_00125"/>
    </source>
</evidence>
<dbReference type="SUPFAM" id="SSF55681">
    <property type="entry name" value="Class II aaRS and biotin synthetases"/>
    <property type="match status" value="1"/>
</dbReference>
<dbReference type="EMBL" id="JABMOJ010000065">
    <property type="protein sequence ID" value="NQV64091.1"/>
    <property type="molecule type" value="Genomic_DNA"/>
</dbReference>
<dbReference type="GO" id="GO:0005737">
    <property type="term" value="C:cytoplasm"/>
    <property type="evidence" value="ECO:0007669"/>
    <property type="project" value="UniProtKB-SubCell"/>
</dbReference>
<gene>
    <name evidence="8" type="primary">hisZ</name>
    <name evidence="11" type="ORF">HQ497_01895</name>
</gene>
<dbReference type="NCBIfam" id="NF009086">
    <property type="entry name" value="PRK12421.1"/>
    <property type="match status" value="1"/>
</dbReference>
<name>A0A972VUW5_9GAMM</name>
<sequence length="390" mass="43127">MNISDRWLLPDGIDEVLPPEALNLERVRRRLLDIFAVWGYDYVIPPMVEFLESLLTGTGRDLDLKTFKITDQMSGRMMGIRADITPQVARIDAHSQNKKGVARFCYAGTVLHAQANNMLASRAPLHVGAELFGDSGSPADLEIVSLMVESLHGLGMPSVVIELGDVGIFRLLVQQFKISPETEEKLFALIQKKAMVELETCVQELDLDAGHKQIILELPGLCGNSGVLARAEAVFGGYPQIMQRLASLGEVARGVESRFSGIQIYYDLSELRGYNYHTGIVFAAYLGEARRRVAQGGRYDSIGSVFGRDRGATGFDVDVKTLAKFSTTTEAKRPVVIAEPGAGIDDLPRWEKIRELRTAGYIVLESGKQTVPHDFSLNQYDGEWQLTKTH</sequence>
<dbReference type="PANTHER" id="PTHR43707:SF1">
    <property type="entry name" value="HISTIDINE--TRNA LIGASE, MITOCHONDRIAL-RELATED"/>
    <property type="match status" value="1"/>
</dbReference>
<dbReference type="HAMAP" id="MF_00125">
    <property type="entry name" value="HisZ"/>
    <property type="match status" value="1"/>
</dbReference>
<protein>
    <recommendedName>
        <fullName evidence="5 8">ATP phosphoribosyltransferase regulatory subunit</fullName>
    </recommendedName>
</protein>
<evidence type="ECO:0000256" key="4">
    <source>
        <dbReference type="ARBA" id="ARBA00011496"/>
    </source>
</evidence>
<evidence type="ECO:0000256" key="9">
    <source>
        <dbReference type="PIRSR" id="PIRSR001549-1"/>
    </source>
</evidence>
<evidence type="ECO:0000256" key="3">
    <source>
        <dbReference type="ARBA" id="ARBA00005539"/>
    </source>
</evidence>
<dbReference type="CDD" id="cd00773">
    <property type="entry name" value="HisRS-like_core"/>
    <property type="match status" value="1"/>
</dbReference>
<keyword evidence="11" id="KW-0328">Glycosyltransferase</keyword>
<feature type="binding site" evidence="9">
    <location>
        <position position="130"/>
    </location>
    <ligand>
        <name>L-histidine</name>
        <dbReference type="ChEBI" id="CHEBI:57595"/>
    </ligand>
</feature>
<reference evidence="11" key="1">
    <citation type="submission" date="2020-05" db="EMBL/GenBank/DDBJ databases">
        <title>Sulfur intermediates as new biogeochemical hubs in an aquatic model microbial ecosystem.</title>
        <authorList>
            <person name="Vigneron A."/>
        </authorList>
    </citation>
    <scope>NUCLEOTIDE SEQUENCE</scope>
    <source>
        <strain evidence="11">Bin.250</strain>
    </source>
</reference>
<keyword evidence="8" id="KW-0028">Amino-acid biosynthesis</keyword>
<evidence type="ECO:0000256" key="5">
    <source>
        <dbReference type="ARBA" id="ARBA00020397"/>
    </source>
</evidence>
<evidence type="ECO:0000256" key="7">
    <source>
        <dbReference type="ARBA" id="ARBA00025246"/>
    </source>
</evidence>
<evidence type="ECO:0000313" key="12">
    <source>
        <dbReference type="Proteomes" id="UP000754644"/>
    </source>
</evidence>
<feature type="domain" description="Class II Histidinyl-tRNA synthetase (HisRS)-like catalytic core" evidence="10">
    <location>
        <begin position="12"/>
        <end position="322"/>
    </location>
</feature>
<dbReference type="GO" id="GO:0000105">
    <property type="term" value="P:L-histidine biosynthetic process"/>
    <property type="evidence" value="ECO:0007669"/>
    <property type="project" value="UniProtKB-UniRule"/>
</dbReference>
<comment type="similarity">
    <text evidence="3 8">Belongs to the class-II aminoacyl-tRNA synthetase family. HisZ subfamily.</text>
</comment>
<dbReference type="InterPro" id="IPR004517">
    <property type="entry name" value="HisZ"/>
</dbReference>
<evidence type="ECO:0000256" key="6">
    <source>
        <dbReference type="ARBA" id="ARBA00022490"/>
    </source>
</evidence>
<keyword evidence="11" id="KW-0808">Transferase</keyword>
<dbReference type="InterPro" id="IPR004516">
    <property type="entry name" value="HisRS/HisZ"/>
</dbReference>
<dbReference type="GO" id="GO:0016757">
    <property type="term" value="F:glycosyltransferase activity"/>
    <property type="evidence" value="ECO:0007669"/>
    <property type="project" value="UniProtKB-KW"/>
</dbReference>
<comment type="caution">
    <text evidence="11">The sequence shown here is derived from an EMBL/GenBank/DDBJ whole genome shotgun (WGS) entry which is preliminary data.</text>
</comment>
<feature type="binding site" evidence="9">
    <location>
        <begin position="83"/>
        <end position="85"/>
    </location>
    <ligand>
        <name>L-histidine</name>
        <dbReference type="ChEBI" id="CHEBI:57595"/>
    </ligand>
</feature>
<dbReference type="GO" id="GO:0006427">
    <property type="term" value="P:histidyl-tRNA aminoacylation"/>
    <property type="evidence" value="ECO:0007669"/>
    <property type="project" value="TreeGrafter"/>
</dbReference>
<comment type="pathway">
    <text evidence="2 8">Amino-acid biosynthesis; L-histidine biosynthesis; L-histidine from 5-phospho-alpha-D-ribose 1-diphosphate: step 1/9.</text>
</comment>
<comment type="miscellaneous">
    <text evidence="8">This function is generally fulfilled by the C-terminal part of HisG, which is missing in some bacteria such as this one.</text>
</comment>
<keyword evidence="8" id="KW-0368">Histidine biosynthesis</keyword>
<organism evidence="11 12">
    <name type="scientific">SAR86 cluster bacterium</name>
    <dbReference type="NCBI Taxonomy" id="2030880"/>
    <lineage>
        <taxon>Bacteria</taxon>
        <taxon>Pseudomonadati</taxon>
        <taxon>Pseudomonadota</taxon>
        <taxon>Gammaproteobacteria</taxon>
        <taxon>SAR86 cluster</taxon>
    </lineage>
</organism>
<evidence type="ECO:0000313" key="11">
    <source>
        <dbReference type="EMBL" id="NQV64091.1"/>
    </source>
</evidence>
<dbReference type="Proteomes" id="UP000754644">
    <property type="component" value="Unassembled WGS sequence"/>
</dbReference>
<dbReference type="NCBIfam" id="TIGR00443">
    <property type="entry name" value="hisZ_biosyn_reg"/>
    <property type="match status" value="1"/>
</dbReference>
<dbReference type="AlphaFoldDB" id="A0A972VUW5"/>
<comment type="function">
    <text evidence="7 8">Required for the first step of histidine biosynthesis. May allow the feedback regulation of ATP phosphoribosyltransferase activity by histidine.</text>
</comment>
<dbReference type="GO" id="GO:0004821">
    <property type="term" value="F:histidine-tRNA ligase activity"/>
    <property type="evidence" value="ECO:0007669"/>
    <property type="project" value="TreeGrafter"/>
</dbReference>
<dbReference type="PANTHER" id="PTHR43707">
    <property type="entry name" value="HISTIDYL-TRNA SYNTHETASE"/>
    <property type="match status" value="1"/>
</dbReference>
<evidence type="ECO:0000256" key="2">
    <source>
        <dbReference type="ARBA" id="ARBA00004667"/>
    </source>
</evidence>
<comment type="subunit">
    <text evidence="4 8">Heteromultimer composed of HisG and HisZ subunits.</text>
</comment>
<dbReference type="Pfam" id="PF13393">
    <property type="entry name" value="tRNA-synt_His"/>
    <property type="match status" value="1"/>
</dbReference>
<dbReference type="InterPro" id="IPR041715">
    <property type="entry name" value="HisRS-like_core"/>
</dbReference>
<keyword evidence="6 8" id="KW-0963">Cytoplasm</keyword>
<dbReference type="NCBIfam" id="NF008935">
    <property type="entry name" value="PRK12292.1-1"/>
    <property type="match status" value="1"/>
</dbReference>
<comment type="subcellular location">
    <subcellularLocation>
        <location evidence="1 8">Cytoplasm</location>
    </subcellularLocation>
</comment>
<dbReference type="PIRSF" id="PIRSF001549">
    <property type="entry name" value="His-tRNA_synth"/>
    <property type="match status" value="1"/>
</dbReference>
<accession>A0A972VUW5</accession>
<dbReference type="InterPro" id="IPR045864">
    <property type="entry name" value="aa-tRNA-synth_II/BPL/LPL"/>
</dbReference>